<name>A0A376ACG5_9HYPH</name>
<dbReference type="EMBL" id="UEYP01000001">
    <property type="protein sequence ID" value="SSC65428.1"/>
    <property type="molecule type" value="Genomic_DNA"/>
</dbReference>
<dbReference type="AlphaFoldDB" id="A0A376ACG5"/>
<dbReference type="Proteomes" id="UP000254764">
    <property type="component" value="Unassembled WGS sequence"/>
</dbReference>
<keyword evidence="2" id="KW-1185">Reference proteome</keyword>
<dbReference type="SUPFAM" id="SSF53448">
    <property type="entry name" value="Nucleotide-diphospho-sugar transferases"/>
    <property type="match status" value="1"/>
</dbReference>
<evidence type="ECO:0008006" key="3">
    <source>
        <dbReference type="Google" id="ProtNLM"/>
    </source>
</evidence>
<protein>
    <recommendedName>
        <fullName evidence="3">Glycosyltransferase 2-like domain-containing protein</fullName>
    </recommendedName>
</protein>
<dbReference type="RefSeq" id="WP_115668494.1">
    <property type="nucleotide sequence ID" value="NZ_UEYP01000001.1"/>
</dbReference>
<gene>
    <name evidence="1" type="ORF">RHIZ70_1136</name>
</gene>
<dbReference type="STRING" id="1336235.GCA_000518785_01771"/>
<sequence length="375" mass="41159">MPKLSVCIPVEPGQPAPTHLVNRLLEAPDSSVEVIVAACGTPKGAWPYLEARAAADSRLRILPPAPEGLSAANLWIGTLAATTGDWVSLVSPEDMLQADLPRLLAHVEETHPDADALGWNAFAIDPDAPRRIATTVAVPIVHHIAEIDKARMLEAFFQWAGSQNTPRMPFGLYHGAVRRPLVETILSSTGRLSWLTPLPRWEWAARVLIFSQGFVLSHRPLSAISATPFLPVPIPSALEGFPFDARIGLTAAIAEVQARVLHELGANWAGFNADFVKACTIDCMREHDEAAFERRGQGYFEAIHRMPGGAALAERFRPQYFPEPPEDKRRGLHAQMLLVDRFIGNAQTAQEFFDVVESILAPVFVITDFLPIKDD</sequence>
<reference evidence="2" key="1">
    <citation type="submission" date="2018-07" db="EMBL/GenBank/DDBJ databases">
        <authorList>
            <person name="Peiro R."/>
            <person name="Begona"/>
            <person name="Cbmso G."/>
            <person name="Lopez M."/>
            <person name="Gonzalez S."/>
        </authorList>
    </citation>
    <scope>NUCLEOTIDE SEQUENCE [LARGE SCALE GENOMIC DNA]</scope>
</reference>
<organism evidence="1 2">
    <name type="scientific">Ciceribacter selenitireducens ATCC BAA-1503</name>
    <dbReference type="NCBI Taxonomy" id="1336235"/>
    <lineage>
        <taxon>Bacteria</taxon>
        <taxon>Pseudomonadati</taxon>
        <taxon>Pseudomonadota</taxon>
        <taxon>Alphaproteobacteria</taxon>
        <taxon>Hyphomicrobiales</taxon>
        <taxon>Rhizobiaceae</taxon>
        <taxon>Ciceribacter</taxon>
    </lineage>
</organism>
<proteinExistence type="predicted"/>
<dbReference type="OrthoDB" id="8111543at2"/>
<dbReference type="InterPro" id="IPR029044">
    <property type="entry name" value="Nucleotide-diphossugar_trans"/>
</dbReference>
<evidence type="ECO:0000313" key="1">
    <source>
        <dbReference type="EMBL" id="SSC65428.1"/>
    </source>
</evidence>
<evidence type="ECO:0000313" key="2">
    <source>
        <dbReference type="Proteomes" id="UP000254764"/>
    </source>
</evidence>
<dbReference type="Gene3D" id="3.90.550.10">
    <property type="entry name" value="Spore Coat Polysaccharide Biosynthesis Protein SpsA, Chain A"/>
    <property type="match status" value="1"/>
</dbReference>
<accession>A0A376ACG5</accession>